<feature type="transmembrane region" description="Helical" evidence="1">
    <location>
        <begin position="20"/>
        <end position="42"/>
    </location>
</feature>
<evidence type="ECO:0000313" key="3">
    <source>
        <dbReference type="Proteomes" id="UP000252530"/>
    </source>
</evidence>
<dbReference type="EMBL" id="PDCG01000002">
    <property type="protein sequence ID" value="RBP98057.1"/>
    <property type="molecule type" value="Genomic_DNA"/>
</dbReference>
<accession>A0A366K9Q4</accession>
<keyword evidence="1" id="KW-1133">Transmembrane helix</keyword>
<proteinExistence type="predicted"/>
<feature type="transmembrane region" description="Helical" evidence="1">
    <location>
        <begin position="62"/>
        <end position="81"/>
    </location>
</feature>
<comment type="caution">
    <text evidence="2">The sequence shown here is derived from an EMBL/GenBank/DDBJ whole genome shotgun (WGS) entry which is preliminary data.</text>
</comment>
<gene>
    <name evidence="2" type="ORF">CRD60_02470</name>
</gene>
<feature type="transmembrane region" description="Helical" evidence="1">
    <location>
        <begin position="87"/>
        <end position="108"/>
    </location>
</feature>
<dbReference type="Proteomes" id="UP000252530">
    <property type="component" value="Unassembled WGS sequence"/>
</dbReference>
<keyword evidence="1" id="KW-0472">Membrane</keyword>
<name>A0A366K9Q4_9BIFI</name>
<evidence type="ECO:0000313" key="2">
    <source>
        <dbReference type="EMBL" id="RBP98057.1"/>
    </source>
</evidence>
<dbReference type="AlphaFoldDB" id="A0A366K9Q4"/>
<keyword evidence="3" id="KW-1185">Reference proteome</keyword>
<protein>
    <submittedName>
        <fullName evidence="2">Uncharacterized protein</fullName>
    </submittedName>
</protein>
<organism evidence="2 3">
    <name type="scientific">Bifidobacterium aemilianum</name>
    <dbReference type="NCBI Taxonomy" id="2493120"/>
    <lineage>
        <taxon>Bacteria</taxon>
        <taxon>Bacillati</taxon>
        <taxon>Actinomycetota</taxon>
        <taxon>Actinomycetes</taxon>
        <taxon>Bifidobacteriales</taxon>
        <taxon>Bifidobacteriaceae</taxon>
        <taxon>Bifidobacterium</taxon>
    </lineage>
</organism>
<reference evidence="2 3" key="1">
    <citation type="submission" date="2017-10" db="EMBL/GenBank/DDBJ databases">
        <title>Bifidobacterium xylocopum sp. nov. and Bifidobacterium aemilianum sp. nov., from the carpenter bee (Xylocopa violacea) digestive tract.</title>
        <authorList>
            <person name="Alberoni D."/>
            <person name="Baffoni L."/>
            <person name="Di Gioia D."/>
            <person name="Gaggia F."/>
            <person name="Biavati B."/>
        </authorList>
    </citation>
    <scope>NUCLEOTIDE SEQUENCE [LARGE SCALE GENOMIC DNA]</scope>
    <source>
        <strain evidence="2 3">XV10</strain>
    </source>
</reference>
<sequence length="124" mass="13364">MLAVSLVAHWSPWGRTHGWVHGLMAVLGMVGIFLVWFFGSMLTDGLVDVLIAKQEHPLLNEMMGEIIGYLFLAALLLLVFVDVKGALLSALIGTGLAVVLGLLTNMIMEGHDEHADGQDTDAPQ</sequence>
<evidence type="ECO:0000256" key="1">
    <source>
        <dbReference type="SAM" id="Phobius"/>
    </source>
</evidence>
<keyword evidence="1" id="KW-0812">Transmembrane</keyword>